<evidence type="ECO:0000256" key="1">
    <source>
        <dbReference type="SAM" id="Phobius"/>
    </source>
</evidence>
<accession>G5R7J0</accession>
<proteinExistence type="predicted"/>
<gene>
    <name evidence="2" type="ORF">LTSESEN_5705</name>
</gene>
<dbReference type="Proteomes" id="UP000005065">
    <property type="component" value="Unassembled WGS sequence"/>
</dbReference>
<evidence type="ECO:0000313" key="2">
    <source>
        <dbReference type="EMBL" id="EHC80475.1"/>
    </source>
</evidence>
<organism evidence="2 3">
    <name type="scientific">Salmonella enterica subsp. enterica serovar Senftenberg str. A4-543</name>
    <dbReference type="NCBI Taxonomy" id="913082"/>
    <lineage>
        <taxon>Bacteria</taxon>
        <taxon>Pseudomonadati</taxon>
        <taxon>Pseudomonadota</taxon>
        <taxon>Gammaproteobacteria</taxon>
        <taxon>Enterobacterales</taxon>
        <taxon>Enterobacteriaceae</taxon>
        <taxon>Salmonella</taxon>
    </lineage>
</organism>
<dbReference type="EMBL" id="AFCU01001816">
    <property type="protein sequence ID" value="EHC80475.1"/>
    <property type="molecule type" value="Genomic_DNA"/>
</dbReference>
<evidence type="ECO:0000313" key="3">
    <source>
        <dbReference type="Proteomes" id="UP000005065"/>
    </source>
</evidence>
<keyword evidence="1" id="KW-0812">Transmembrane</keyword>
<reference evidence="2 3" key="1">
    <citation type="journal article" date="2011" name="BMC Genomics">
        <title>Genome sequencing reveals diversification of virulence factor content and possible host adaptation in distinct subpopulations of Salmonella enterica.</title>
        <authorList>
            <person name="den Bakker H.C."/>
            <person name="Moreno Switt A.I."/>
            <person name="Govoni G."/>
            <person name="Cummings C.A."/>
            <person name="Ranieri M.L."/>
            <person name="Degoricija L."/>
            <person name="Hoelzer K."/>
            <person name="Rodriguez-Rivera L.D."/>
            <person name="Brown S."/>
            <person name="Bolchacova E."/>
            <person name="Furtado M.R."/>
            <person name="Wiedmann M."/>
        </authorList>
    </citation>
    <scope>NUCLEOTIDE SEQUENCE [LARGE SCALE GENOMIC DNA]</scope>
    <source>
        <strain evidence="2 3">A4-543</strain>
    </source>
</reference>
<name>G5R7J0_SALSE</name>
<comment type="caution">
    <text evidence="2">The sequence shown here is derived from an EMBL/GenBank/DDBJ whole genome shotgun (WGS) entry which is preliminary data.</text>
</comment>
<sequence>FAIYFYLVKKGPRYTTILLSIVALSIVCSLLGVL</sequence>
<feature type="non-terminal residue" evidence="2">
    <location>
        <position position="1"/>
    </location>
</feature>
<dbReference type="AlphaFoldDB" id="G5R7J0"/>
<protein>
    <submittedName>
        <fullName evidence="2">Uncharacterized protein</fullName>
    </submittedName>
</protein>
<keyword evidence="1" id="KW-1133">Transmembrane helix</keyword>
<feature type="transmembrane region" description="Helical" evidence="1">
    <location>
        <begin position="14"/>
        <end position="33"/>
    </location>
</feature>
<keyword evidence="1" id="KW-0472">Membrane</keyword>